<feature type="domain" description="Periplasmic binding protein" evidence="5">
    <location>
        <begin position="32"/>
        <end position="291"/>
    </location>
</feature>
<evidence type="ECO:0000256" key="1">
    <source>
        <dbReference type="ARBA" id="ARBA00004196"/>
    </source>
</evidence>
<dbReference type="Proteomes" id="UP000317122">
    <property type="component" value="Unassembled WGS sequence"/>
</dbReference>
<proteinExistence type="inferred from homology"/>
<evidence type="ECO:0000313" key="6">
    <source>
        <dbReference type="EMBL" id="TWI38757.1"/>
    </source>
</evidence>
<dbReference type="EMBL" id="VLKT01000011">
    <property type="protein sequence ID" value="TWI38757.1"/>
    <property type="molecule type" value="Genomic_DNA"/>
</dbReference>
<dbReference type="PANTHER" id="PTHR46847">
    <property type="entry name" value="D-ALLOSE-BINDING PERIPLASMIC PROTEIN-RELATED"/>
    <property type="match status" value="1"/>
</dbReference>
<dbReference type="InterPro" id="IPR006311">
    <property type="entry name" value="TAT_signal"/>
</dbReference>
<sequence>MHINRRQTLALLAATAAAYSTTGAHAEAKGAVYFLIPDSGSLFYTQAGKVSQPLLEQLGYTLDVLDAGNKAELQLNQIDNVINLAPKAIIIAAVDFDALVPGIEKARAAGIKVIAFDRPITNTPVDFTSIAGVTEIGAAVARDMAERIKQRKGSYAGKILQIMGDPGDNYAVQLAQGFDSVIAGYPDIEVTSKAAQLWEPTVAANIAQDYLTSQGDVDAIFYHSGYLAGAVVSVLEAMGKKPGDLIIVDGDGDPGAIAQIKAGWQQASIEAPLYAEAFAVAAFFENVVNGDKMVEGNYDILGIGSKLTIEKWSPTITIPGQLIDPANVDDAVHWGNAIVPDLKAKAAAELAVKSK</sequence>
<name>A0A562P2Q3_9HYPH</name>
<dbReference type="Gene3D" id="3.40.50.2300">
    <property type="match status" value="2"/>
</dbReference>
<keyword evidence="7" id="KW-1185">Reference proteome</keyword>
<dbReference type="RefSeq" id="WP_162457926.1">
    <property type="nucleotide sequence ID" value="NZ_BSPF01000047.1"/>
</dbReference>
<evidence type="ECO:0000313" key="7">
    <source>
        <dbReference type="Proteomes" id="UP000317122"/>
    </source>
</evidence>
<keyword evidence="3 4" id="KW-0732">Signal</keyword>
<protein>
    <submittedName>
        <fullName evidence="6">Ribose transport system substrate-binding protein</fullName>
    </submittedName>
</protein>
<comment type="caution">
    <text evidence="6">The sequence shown here is derived from an EMBL/GenBank/DDBJ whole genome shotgun (WGS) entry which is preliminary data.</text>
</comment>
<accession>A0A562P2Q3</accession>
<comment type="subcellular location">
    <subcellularLocation>
        <location evidence="1">Cell envelope</location>
    </subcellularLocation>
</comment>
<comment type="similarity">
    <text evidence="2">Belongs to the bacterial solute-binding protein 2 family.</text>
</comment>
<dbReference type="AlphaFoldDB" id="A0A562P2Q3"/>
<dbReference type="PROSITE" id="PS51318">
    <property type="entry name" value="TAT"/>
    <property type="match status" value="1"/>
</dbReference>
<dbReference type="PANTHER" id="PTHR46847:SF1">
    <property type="entry name" value="D-ALLOSE-BINDING PERIPLASMIC PROTEIN-RELATED"/>
    <property type="match status" value="1"/>
</dbReference>
<dbReference type="SUPFAM" id="SSF53822">
    <property type="entry name" value="Periplasmic binding protein-like I"/>
    <property type="match status" value="1"/>
</dbReference>
<gene>
    <name evidence="6" type="ORF">IQ26_02178</name>
</gene>
<dbReference type="GO" id="GO:0030313">
    <property type="term" value="C:cell envelope"/>
    <property type="evidence" value="ECO:0007669"/>
    <property type="project" value="UniProtKB-SubCell"/>
</dbReference>
<evidence type="ECO:0000256" key="2">
    <source>
        <dbReference type="ARBA" id="ARBA00007639"/>
    </source>
</evidence>
<dbReference type="CDD" id="cd01536">
    <property type="entry name" value="PBP1_ABC_sugar_binding-like"/>
    <property type="match status" value="1"/>
</dbReference>
<organism evidence="6 7">
    <name type="scientific">Mesorhizobium tianshanense</name>
    <dbReference type="NCBI Taxonomy" id="39844"/>
    <lineage>
        <taxon>Bacteria</taxon>
        <taxon>Pseudomonadati</taxon>
        <taxon>Pseudomonadota</taxon>
        <taxon>Alphaproteobacteria</taxon>
        <taxon>Hyphomicrobiales</taxon>
        <taxon>Phyllobacteriaceae</taxon>
        <taxon>Mesorhizobium</taxon>
    </lineage>
</organism>
<feature type="signal peptide" evidence="4">
    <location>
        <begin position="1"/>
        <end position="26"/>
    </location>
</feature>
<evidence type="ECO:0000256" key="3">
    <source>
        <dbReference type="ARBA" id="ARBA00022729"/>
    </source>
</evidence>
<feature type="chain" id="PRO_5021721689" evidence="4">
    <location>
        <begin position="27"/>
        <end position="355"/>
    </location>
</feature>
<dbReference type="GO" id="GO:0030246">
    <property type="term" value="F:carbohydrate binding"/>
    <property type="evidence" value="ECO:0007669"/>
    <property type="project" value="UniProtKB-ARBA"/>
</dbReference>
<dbReference type="InterPro" id="IPR025997">
    <property type="entry name" value="SBP_2_dom"/>
</dbReference>
<evidence type="ECO:0000256" key="4">
    <source>
        <dbReference type="SAM" id="SignalP"/>
    </source>
</evidence>
<dbReference type="Pfam" id="PF13407">
    <property type="entry name" value="Peripla_BP_4"/>
    <property type="match status" value="1"/>
</dbReference>
<evidence type="ECO:0000259" key="5">
    <source>
        <dbReference type="Pfam" id="PF13407"/>
    </source>
</evidence>
<reference evidence="6 7" key="1">
    <citation type="journal article" date="2015" name="Stand. Genomic Sci.">
        <title>Genomic Encyclopedia of Bacterial and Archaeal Type Strains, Phase III: the genomes of soil and plant-associated and newly described type strains.</title>
        <authorList>
            <person name="Whitman W.B."/>
            <person name="Woyke T."/>
            <person name="Klenk H.P."/>
            <person name="Zhou Y."/>
            <person name="Lilburn T.G."/>
            <person name="Beck B.J."/>
            <person name="De Vos P."/>
            <person name="Vandamme P."/>
            <person name="Eisen J.A."/>
            <person name="Garrity G."/>
            <person name="Hugenholtz P."/>
            <person name="Kyrpides N.C."/>
        </authorList>
    </citation>
    <scope>NUCLEOTIDE SEQUENCE [LARGE SCALE GENOMIC DNA]</scope>
    <source>
        <strain evidence="6 7">CGMCC 1.2546</strain>
    </source>
</reference>
<dbReference type="InterPro" id="IPR028082">
    <property type="entry name" value="Peripla_BP_I"/>
</dbReference>
<dbReference type="OrthoDB" id="7941163at2"/>